<keyword evidence="1" id="KW-0812">Transmembrane</keyword>
<name>A0A1H2UPE4_9PSEU</name>
<dbReference type="Pfam" id="PF00781">
    <property type="entry name" value="DAGK_cat"/>
    <property type="match status" value="1"/>
</dbReference>
<dbReference type="AlphaFoldDB" id="A0A1H2UPE4"/>
<feature type="transmembrane region" description="Helical" evidence="1">
    <location>
        <begin position="65"/>
        <end position="81"/>
    </location>
</feature>
<dbReference type="Proteomes" id="UP000199515">
    <property type="component" value="Unassembled WGS sequence"/>
</dbReference>
<dbReference type="InterPro" id="IPR001206">
    <property type="entry name" value="Diacylglycerol_kinase_cat_dom"/>
</dbReference>
<dbReference type="OrthoDB" id="3208200at2"/>
<evidence type="ECO:0000313" key="4">
    <source>
        <dbReference type="Proteomes" id="UP000199515"/>
    </source>
</evidence>
<sequence length="448" mass="46939">MTAVRSPAARRGFAFTALACGVAAPVLTLVVLVRDPLELIAAVVLVGCAVAAAWAALIRRGWRRIPAAVLAVLALTATAALPDVRAYLWFAVVAMLVVFSAGAARAALGQAPVGTVRRTAQARHGVLLLNPRSGGGRAARFKLADKARVAGIVPIELRPGDDLRALAEQAVTDGADVLGMAGGDGSQAVVADVARRHGVAFVCVPAGTRNHFALDLGLDRDDVPGSLAAFGDAVERRVDLAELNGRVFVNNVSLGVYATVVQSPDYRDAKAATVVRRLPDLLGPDSRRPDLRFALPDGTRRESADLLLVSNDPYRLEHLSGFGTRERLDAGALGIVTVTVNRAADVPALISAEVAGRLSRFPGYRSWSARDFVVDSECPLVEAGVDGEAARLAPPLRFRILPGALRVRIPRHAPGASPSALLPPGTPATIVALFHVITEARPGPTAPR</sequence>
<dbReference type="SUPFAM" id="SSF111331">
    <property type="entry name" value="NAD kinase/diacylglycerol kinase-like"/>
    <property type="match status" value="1"/>
</dbReference>
<accession>A0A1H2UPE4</accession>
<feature type="transmembrane region" description="Helical" evidence="1">
    <location>
        <begin position="39"/>
        <end position="58"/>
    </location>
</feature>
<evidence type="ECO:0000313" key="3">
    <source>
        <dbReference type="EMBL" id="SDW57972.1"/>
    </source>
</evidence>
<evidence type="ECO:0000256" key="1">
    <source>
        <dbReference type="SAM" id="Phobius"/>
    </source>
</evidence>
<gene>
    <name evidence="3" type="ORF">SAMN05421504_101954</name>
</gene>
<dbReference type="STRING" id="589385.SAMN05421504_101954"/>
<feature type="transmembrane region" description="Helical" evidence="1">
    <location>
        <begin position="87"/>
        <end position="108"/>
    </location>
</feature>
<dbReference type="GO" id="GO:0016301">
    <property type="term" value="F:kinase activity"/>
    <property type="evidence" value="ECO:0007669"/>
    <property type="project" value="UniProtKB-KW"/>
</dbReference>
<reference evidence="3 4" key="1">
    <citation type="submission" date="2016-10" db="EMBL/GenBank/DDBJ databases">
        <authorList>
            <person name="de Groot N.N."/>
        </authorList>
    </citation>
    <scope>NUCLEOTIDE SEQUENCE [LARGE SCALE GENOMIC DNA]</scope>
    <source>
        <strain evidence="3 4">CPCC 202699</strain>
    </source>
</reference>
<evidence type="ECO:0000259" key="2">
    <source>
        <dbReference type="PROSITE" id="PS50146"/>
    </source>
</evidence>
<dbReference type="PROSITE" id="PS50146">
    <property type="entry name" value="DAGK"/>
    <property type="match status" value="1"/>
</dbReference>
<organism evidence="3 4">
    <name type="scientific">Amycolatopsis xylanica</name>
    <dbReference type="NCBI Taxonomy" id="589385"/>
    <lineage>
        <taxon>Bacteria</taxon>
        <taxon>Bacillati</taxon>
        <taxon>Actinomycetota</taxon>
        <taxon>Actinomycetes</taxon>
        <taxon>Pseudonocardiales</taxon>
        <taxon>Pseudonocardiaceae</taxon>
        <taxon>Amycolatopsis</taxon>
    </lineage>
</organism>
<feature type="transmembrane region" description="Helical" evidence="1">
    <location>
        <begin position="12"/>
        <end position="33"/>
    </location>
</feature>
<dbReference type="InterPro" id="IPR016064">
    <property type="entry name" value="NAD/diacylglycerol_kinase_sf"/>
</dbReference>
<keyword evidence="1" id="KW-1133">Transmembrane helix</keyword>
<feature type="domain" description="DAGKc" evidence="2">
    <location>
        <begin position="120"/>
        <end position="247"/>
    </location>
</feature>
<dbReference type="Gene3D" id="3.40.50.10330">
    <property type="entry name" value="Probable inorganic polyphosphate/atp-NAD kinase, domain 1"/>
    <property type="match status" value="1"/>
</dbReference>
<keyword evidence="1" id="KW-0472">Membrane</keyword>
<dbReference type="EMBL" id="FNON01000001">
    <property type="protein sequence ID" value="SDW57972.1"/>
    <property type="molecule type" value="Genomic_DNA"/>
</dbReference>
<dbReference type="InterPro" id="IPR017438">
    <property type="entry name" value="ATP-NAD_kinase_N"/>
</dbReference>
<keyword evidence="3" id="KW-0418">Kinase</keyword>
<keyword evidence="3" id="KW-0808">Transferase</keyword>
<protein>
    <submittedName>
        <fullName evidence="3">Diacylglycerol kinase family enzyme</fullName>
    </submittedName>
</protein>
<proteinExistence type="predicted"/>
<dbReference type="Gene3D" id="2.60.200.40">
    <property type="match status" value="1"/>
</dbReference>
<dbReference type="RefSeq" id="WP_091286975.1">
    <property type="nucleotide sequence ID" value="NZ_FNON01000001.1"/>
</dbReference>
<keyword evidence="4" id="KW-1185">Reference proteome</keyword>